<dbReference type="AlphaFoldDB" id="F0QS39"/>
<dbReference type="RefSeq" id="WP_013609425.1">
    <property type="nucleotide sequence ID" value="NC_015155.1"/>
</dbReference>
<evidence type="ECO:0000313" key="2">
    <source>
        <dbReference type="Proteomes" id="UP000007484"/>
    </source>
</evidence>
<name>F0QS39_MYCSL</name>
<protein>
    <submittedName>
        <fullName evidence="1">Uncharacterized protein</fullName>
    </submittedName>
</protein>
<dbReference type="KEGG" id="mss:MSU_0785"/>
<dbReference type="EMBL" id="CP002525">
    <property type="protein sequence ID" value="ADX98309.1"/>
    <property type="molecule type" value="Genomic_DNA"/>
</dbReference>
<proteinExistence type="predicted"/>
<sequence>MLEIESYTKSKIKKCTSKLKQQVPSHQNVFKFEGTFRGLTFFADFNKLDSYRAKKILLDYSWLREQNKQLLVLKKMNENCESEYLKEVVIKFDLSFLKDSHFFENDKYASFKRVLPPNLMIELPLTVEYEIEKIPESLKKEQLIDLSSLKMNIS</sequence>
<gene>
    <name evidence="1" type="ordered locus">MSU_0785</name>
</gene>
<accession>F0QS39</accession>
<organism evidence="1 2">
    <name type="scientific">Mycoplasma suis (strain Illinois)</name>
    <dbReference type="NCBI Taxonomy" id="768700"/>
    <lineage>
        <taxon>Bacteria</taxon>
        <taxon>Bacillati</taxon>
        <taxon>Mycoplasmatota</taxon>
        <taxon>Mollicutes</taxon>
        <taxon>Mycoplasmataceae</taxon>
        <taxon>Mycoplasma</taxon>
    </lineage>
</organism>
<dbReference type="Proteomes" id="UP000007484">
    <property type="component" value="Chromosome"/>
</dbReference>
<evidence type="ECO:0000313" key="1">
    <source>
        <dbReference type="EMBL" id="ADX98309.1"/>
    </source>
</evidence>
<keyword evidence="2" id="KW-1185">Reference proteome</keyword>
<reference evidence="1 2" key="1">
    <citation type="journal article" date="2011" name="J. Bacteriol.">
        <title>Complete genome sequences of two hemotropic Mycoplasmas, Mycoplasma haemofelis strain Ohio2 and Mycoplasma suis strain Illinois.</title>
        <authorList>
            <person name="Messick J.B."/>
            <person name="Santos A.P."/>
            <person name="Guimaraes A.M."/>
        </authorList>
    </citation>
    <scope>NUCLEOTIDE SEQUENCE [LARGE SCALE GENOMIC DNA]</scope>
    <source>
        <strain evidence="1 2">Illinois</strain>
    </source>
</reference>
<dbReference type="STRING" id="768700.MSU_0785"/>
<dbReference type="HOGENOM" id="CLU_1702325_0_0_14"/>